<sequence length="391" mass="42620">MASSPSPASDFLVLTLWALLVISPVHSLTCSSQTFTNNGLYKKCLDLPTLSSYLHWTYDQSNSSLSIAFIAPPSKSGGWIAWAINPTDTGMKGSQALLAFKSDNGSMTVKTYNISNIGPVTESKISFDVWDASAESSSGVMRLFAKLKVPSNSQTINQVWQVGPSVTGGVPDAHSMQTANLNAKSTLSLVGEQTATPSGTDSRTKKKNIHGVLNVVSWGILFPTGAIIARYLRTFESAEPAWFYLHVFCQISAYAIGVAGWGTGLKLGSESPGVQYTGHRNIGISVFCLATVQIFALFLRPKKDHKYRLYWNIYHHGVGYSILILGILNIFKGYDILQPAKKWKSAYIIVIIVLGAIALLLEAITWIVVLRRKSSKSTKPYDGFNNGQGRQ</sequence>
<evidence type="ECO:0000256" key="4">
    <source>
        <dbReference type="ARBA" id="ARBA00022692"/>
    </source>
</evidence>
<feature type="transmembrane region" description="Helical" evidence="12">
    <location>
        <begin position="211"/>
        <end position="229"/>
    </location>
</feature>
<evidence type="ECO:0000256" key="10">
    <source>
        <dbReference type="ARBA" id="ARBA00053871"/>
    </source>
</evidence>
<reference evidence="17" key="2">
    <citation type="submission" date="2021-01" db="EMBL/GenBank/DDBJ databases">
        <authorList>
            <person name="Lovell J.T."/>
            <person name="Bentley N."/>
            <person name="Bhattarai G."/>
            <person name="Jenkins J.W."/>
            <person name="Sreedasyam A."/>
            <person name="Alarcon Y."/>
            <person name="Bock C."/>
            <person name="Boston L."/>
            <person name="Carlson J."/>
            <person name="Cervantes K."/>
            <person name="Clermont K."/>
            <person name="Krom N."/>
            <person name="Kubenka K."/>
            <person name="Mamidi S."/>
            <person name="Mattison C."/>
            <person name="Monteros M."/>
            <person name="Pisani C."/>
            <person name="Plott C."/>
            <person name="Rajasekar S."/>
            <person name="Rhein H.S."/>
            <person name="Rohla C."/>
            <person name="Song M."/>
            <person name="Hilaire R.S."/>
            <person name="Shu S."/>
            <person name="Wells L."/>
            <person name="Wang X."/>
            <person name="Webber J."/>
            <person name="Heerema R.J."/>
            <person name="Klein P."/>
            <person name="Conner P."/>
            <person name="Grauke L."/>
            <person name="Grimwood J."/>
            <person name="Schmutz J."/>
            <person name="Randall J.J."/>
        </authorList>
    </citation>
    <scope>NUCLEOTIDE SEQUENCE</scope>
    <source>
        <tissue evidence="17">Leaf</tissue>
    </source>
</reference>
<keyword evidence="6 13" id="KW-0732">Signal</keyword>
<reference evidence="16" key="1">
    <citation type="submission" date="2020-12" db="EMBL/GenBank/DDBJ databases">
        <title>WGS assembly of Carya illinoinensis cv. Pawnee.</title>
        <authorList>
            <person name="Platts A."/>
            <person name="Shu S."/>
            <person name="Wright S."/>
            <person name="Barry K."/>
            <person name="Edger P."/>
            <person name="Pires J.C."/>
            <person name="Schmutz J."/>
        </authorList>
    </citation>
    <scope>NUCLEOTIDE SEQUENCE</scope>
    <source>
        <tissue evidence="16">Leaf</tissue>
    </source>
</reference>
<evidence type="ECO:0000256" key="13">
    <source>
        <dbReference type="SAM" id="SignalP"/>
    </source>
</evidence>
<feature type="chain" id="PRO_5035817241" description="Cytochrome b561 and DOMON domain-containing protein" evidence="13">
    <location>
        <begin position="28"/>
        <end position="391"/>
    </location>
</feature>
<dbReference type="PROSITE" id="PS50836">
    <property type="entry name" value="DOMON"/>
    <property type="match status" value="1"/>
</dbReference>
<keyword evidence="18" id="KW-1185">Reference proteome</keyword>
<dbReference type="Pfam" id="PF03188">
    <property type="entry name" value="Cytochrom_B561"/>
    <property type="match status" value="1"/>
</dbReference>
<evidence type="ECO:0000256" key="2">
    <source>
        <dbReference type="ARBA" id="ARBA00022448"/>
    </source>
</evidence>
<keyword evidence="2 11" id="KW-0813">Transport</keyword>
<feature type="transmembrane region" description="Helical" evidence="12">
    <location>
        <begin position="346"/>
        <end position="369"/>
    </location>
</feature>
<keyword evidence="9 11" id="KW-0472">Membrane</keyword>
<dbReference type="PANTHER" id="PTHR23130">
    <property type="entry name" value="CYTOCHROME B561 AND DOMON DOMAIN-CONTAINING PROTEIN"/>
    <property type="match status" value="1"/>
</dbReference>
<dbReference type="InterPro" id="IPR017214">
    <property type="entry name" value="UCP037471"/>
</dbReference>
<keyword evidence="3" id="KW-0408">Iron</keyword>
<evidence type="ECO:0000313" key="18">
    <source>
        <dbReference type="Proteomes" id="UP000811609"/>
    </source>
</evidence>
<dbReference type="CDD" id="cd08760">
    <property type="entry name" value="Cyt_b561_FRRS1_like"/>
    <property type="match status" value="1"/>
</dbReference>
<evidence type="ECO:0000256" key="5">
    <source>
        <dbReference type="ARBA" id="ARBA00022723"/>
    </source>
</evidence>
<dbReference type="Pfam" id="PF04526">
    <property type="entry name" value="DUF568"/>
    <property type="match status" value="1"/>
</dbReference>
<dbReference type="Proteomes" id="UP000811609">
    <property type="component" value="Chromosome 13"/>
</dbReference>
<evidence type="ECO:0000256" key="3">
    <source>
        <dbReference type="ARBA" id="ARBA00022617"/>
    </source>
</evidence>
<feature type="transmembrane region" description="Helical" evidence="12">
    <location>
        <begin position="241"/>
        <end position="262"/>
    </location>
</feature>
<evidence type="ECO:0000313" key="16">
    <source>
        <dbReference type="EMBL" id="KAG6630900.1"/>
    </source>
</evidence>
<dbReference type="SMART" id="SM00665">
    <property type="entry name" value="B561"/>
    <property type="match status" value="1"/>
</dbReference>
<evidence type="ECO:0000256" key="12">
    <source>
        <dbReference type="SAM" id="Phobius"/>
    </source>
</evidence>
<dbReference type="PANTHER" id="PTHR23130:SF195">
    <property type="entry name" value="CYTOCHROME B561 AND DOMON DOMAIN-CONTAINING PROTEIN"/>
    <property type="match status" value="1"/>
</dbReference>
<evidence type="ECO:0000256" key="9">
    <source>
        <dbReference type="ARBA" id="ARBA00023136"/>
    </source>
</evidence>
<accession>A0A8T1NQ56</accession>
<dbReference type="InterPro" id="IPR006593">
    <property type="entry name" value="Cyt_b561/ferric_Rdtase_TM"/>
</dbReference>
<dbReference type="Proteomes" id="UP000811246">
    <property type="component" value="Chromosome 13"/>
</dbReference>
<dbReference type="GO" id="GO:0016020">
    <property type="term" value="C:membrane"/>
    <property type="evidence" value="ECO:0007669"/>
    <property type="project" value="UniProtKB-SubCell"/>
</dbReference>
<feature type="domain" description="Cytochrome b561" evidence="15">
    <location>
        <begin position="170"/>
        <end position="370"/>
    </location>
</feature>
<name>A0A8T1NQ56_CARIL</name>
<dbReference type="PROSITE" id="PS50939">
    <property type="entry name" value="CYTOCHROME_B561"/>
    <property type="match status" value="1"/>
</dbReference>
<dbReference type="GO" id="GO:0046872">
    <property type="term" value="F:metal ion binding"/>
    <property type="evidence" value="ECO:0007669"/>
    <property type="project" value="UniProtKB-KW"/>
</dbReference>
<dbReference type="InterPro" id="IPR045265">
    <property type="entry name" value="AIR12_DOMON"/>
</dbReference>
<keyword evidence="7 11" id="KW-0249">Electron transport</keyword>
<comment type="subcellular location">
    <subcellularLocation>
        <location evidence="1">Membrane</location>
        <topology evidence="1">Multi-pass membrane protein</topology>
    </subcellularLocation>
</comment>
<keyword evidence="3" id="KW-0349">Heme</keyword>
<evidence type="ECO:0000259" key="15">
    <source>
        <dbReference type="PROSITE" id="PS50939"/>
    </source>
</evidence>
<feature type="domain" description="DOMON" evidence="14">
    <location>
        <begin position="50"/>
        <end position="163"/>
    </location>
</feature>
<feature type="transmembrane region" description="Helical" evidence="12">
    <location>
        <begin position="311"/>
        <end position="331"/>
    </location>
</feature>
<evidence type="ECO:0000256" key="7">
    <source>
        <dbReference type="ARBA" id="ARBA00022982"/>
    </source>
</evidence>
<proteinExistence type="predicted"/>
<feature type="signal peptide" evidence="13">
    <location>
        <begin position="1"/>
        <end position="27"/>
    </location>
</feature>
<organism evidence="16 18">
    <name type="scientific">Carya illinoinensis</name>
    <name type="common">Pecan</name>
    <dbReference type="NCBI Taxonomy" id="32201"/>
    <lineage>
        <taxon>Eukaryota</taxon>
        <taxon>Viridiplantae</taxon>
        <taxon>Streptophyta</taxon>
        <taxon>Embryophyta</taxon>
        <taxon>Tracheophyta</taxon>
        <taxon>Spermatophyta</taxon>
        <taxon>Magnoliopsida</taxon>
        <taxon>eudicotyledons</taxon>
        <taxon>Gunneridae</taxon>
        <taxon>Pentapetalae</taxon>
        <taxon>rosids</taxon>
        <taxon>fabids</taxon>
        <taxon>Fagales</taxon>
        <taxon>Juglandaceae</taxon>
        <taxon>Carya</taxon>
    </lineage>
</organism>
<dbReference type="EMBL" id="CM031837">
    <property type="protein sequence ID" value="KAG6680651.1"/>
    <property type="molecule type" value="Genomic_DNA"/>
</dbReference>
<comment type="cofactor">
    <cofactor evidence="11">
        <name>heme b</name>
        <dbReference type="ChEBI" id="CHEBI:60344"/>
    </cofactor>
    <text evidence="11">Binds 2 heme b groups non-covalently.</text>
</comment>
<evidence type="ECO:0000256" key="1">
    <source>
        <dbReference type="ARBA" id="ARBA00004141"/>
    </source>
</evidence>
<keyword evidence="4 12" id="KW-0812">Transmembrane</keyword>
<feature type="transmembrane region" description="Helical" evidence="12">
    <location>
        <begin position="282"/>
        <end position="299"/>
    </location>
</feature>
<evidence type="ECO:0000256" key="11">
    <source>
        <dbReference type="PIRNR" id="PIRNR037471"/>
    </source>
</evidence>
<keyword evidence="5" id="KW-0479">Metal-binding</keyword>
<dbReference type="InterPro" id="IPR005018">
    <property type="entry name" value="DOMON_domain"/>
</dbReference>
<dbReference type="AlphaFoldDB" id="A0A8T1NQ56"/>
<evidence type="ECO:0000313" key="17">
    <source>
        <dbReference type="EMBL" id="KAG6680651.1"/>
    </source>
</evidence>
<comment type="caution">
    <text evidence="16">The sequence shown here is derived from an EMBL/GenBank/DDBJ whole genome shotgun (WGS) entry which is preliminary data.</text>
</comment>
<keyword evidence="8 12" id="KW-1133">Transmembrane helix</keyword>
<evidence type="ECO:0000256" key="6">
    <source>
        <dbReference type="ARBA" id="ARBA00022729"/>
    </source>
</evidence>
<evidence type="ECO:0000256" key="8">
    <source>
        <dbReference type="ARBA" id="ARBA00022989"/>
    </source>
</evidence>
<protein>
    <recommendedName>
        <fullName evidence="11">Cytochrome b561 and DOMON domain-containing protein</fullName>
    </recommendedName>
</protein>
<comment type="function">
    <text evidence="10">May act as a catecholamine-responsive trans-membrane electron transporter.</text>
</comment>
<gene>
    <name evidence="16" type="ORF">CIPAW_13G053200</name>
    <name evidence="17" type="ORF">I3842_13G053200</name>
</gene>
<dbReference type="FunFam" id="1.20.120.1770:FF:000007">
    <property type="entry name" value="Cytochrome b561 and DOMON domain-containing protein"/>
    <property type="match status" value="1"/>
</dbReference>
<dbReference type="CDD" id="cd09629">
    <property type="entry name" value="DOMON_CIL1_like"/>
    <property type="match status" value="1"/>
</dbReference>
<dbReference type="EMBL" id="CM031821">
    <property type="protein sequence ID" value="KAG6630900.1"/>
    <property type="molecule type" value="Genomic_DNA"/>
</dbReference>
<dbReference type="PIRSF" id="PIRSF037471">
    <property type="entry name" value="UCP037471"/>
    <property type="match status" value="1"/>
</dbReference>
<evidence type="ECO:0000259" key="14">
    <source>
        <dbReference type="PROSITE" id="PS50836"/>
    </source>
</evidence>